<evidence type="ECO:0000259" key="6">
    <source>
        <dbReference type="Pfam" id="PF03168"/>
    </source>
</evidence>
<dbReference type="PANTHER" id="PTHR31234">
    <property type="entry name" value="LATE EMBRYOGENESIS ABUNDANT (LEA) HYDROXYPROLINE-RICH GLYCOPROTEIN FAMILY"/>
    <property type="match status" value="1"/>
</dbReference>
<evidence type="ECO:0000256" key="4">
    <source>
        <dbReference type="ARBA" id="ARBA00023136"/>
    </source>
</evidence>
<keyword evidence="3 5" id="KW-1133">Transmembrane helix</keyword>
<dbReference type="AlphaFoldDB" id="Q6PUQ1"/>
<dbReference type="EMBL" id="AY577290">
    <property type="protein sequence ID" value="AAS90599.1"/>
    <property type="molecule type" value="mRNA"/>
</dbReference>
<organism evidence="7">
    <name type="scientific">Petunia integrifolia subsp. inflata</name>
    <dbReference type="NCBI Taxonomy" id="212142"/>
    <lineage>
        <taxon>Eukaryota</taxon>
        <taxon>Viridiplantae</taxon>
        <taxon>Streptophyta</taxon>
        <taxon>Embryophyta</taxon>
        <taxon>Tracheophyta</taxon>
        <taxon>Spermatophyta</taxon>
        <taxon>Magnoliopsida</taxon>
        <taxon>eudicotyledons</taxon>
        <taxon>Gunneridae</taxon>
        <taxon>Pentapetalae</taxon>
        <taxon>asterids</taxon>
        <taxon>lamiids</taxon>
        <taxon>Solanales</taxon>
        <taxon>Solanaceae</taxon>
        <taxon>Petunioideae</taxon>
        <taxon>Petunia</taxon>
    </lineage>
</organism>
<dbReference type="InterPro" id="IPR044839">
    <property type="entry name" value="NDR1-like"/>
</dbReference>
<sequence>MHPHPPPYVMVENGRQPPPPYHSRKAPRYGGEYYYEERPRRGNCCIRCICCCYCVLFFIIVLLGAFAFYFYTMYQPKLPTYKFQSLEVKEFGYQPDFSLTTDIIVTIRAENPNKAISLIYGKESSVNVTYTDSTICSGTLPSFHQGHKNVTMMQIELKGKSQFGSGLYEAMQDNEKNGKIPLLVKLKVPVQVYVGEYPLRQFNVLANCSLVVDNLKPGKKVEIIKNDVTFKLAP</sequence>
<evidence type="ECO:0000256" key="1">
    <source>
        <dbReference type="ARBA" id="ARBA00004167"/>
    </source>
</evidence>
<evidence type="ECO:0000256" key="3">
    <source>
        <dbReference type="ARBA" id="ARBA00022989"/>
    </source>
</evidence>
<reference evidence="7" key="1">
    <citation type="submission" date="2004-03" db="EMBL/GenBank/DDBJ databases">
        <authorList>
            <person name="Wang Y."/>
            <person name="Kao T.-H."/>
        </authorList>
    </citation>
    <scope>NUCLEOTIDE SEQUENCE</scope>
</reference>
<keyword evidence="2 5" id="KW-0812">Transmembrane</keyword>
<keyword evidence="4 5" id="KW-0472">Membrane</keyword>
<proteinExistence type="evidence at transcript level"/>
<evidence type="ECO:0000256" key="5">
    <source>
        <dbReference type="SAM" id="Phobius"/>
    </source>
</evidence>
<feature type="transmembrane region" description="Helical" evidence="5">
    <location>
        <begin position="48"/>
        <end position="71"/>
    </location>
</feature>
<accession>Q6PUQ1</accession>
<dbReference type="GO" id="GO:0098542">
    <property type="term" value="P:defense response to other organism"/>
    <property type="evidence" value="ECO:0007669"/>
    <property type="project" value="InterPro"/>
</dbReference>
<protein>
    <recommendedName>
        <fullName evidence="6">Late embryogenesis abundant protein LEA-2 subgroup domain-containing protein</fullName>
    </recommendedName>
</protein>
<dbReference type="PANTHER" id="PTHR31234:SF72">
    <property type="entry name" value="NDR1_HIN1-LIKE PROTEIN 6"/>
    <property type="match status" value="1"/>
</dbReference>
<dbReference type="SUPFAM" id="SSF117070">
    <property type="entry name" value="LEA14-like"/>
    <property type="match status" value="1"/>
</dbReference>
<feature type="domain" description="Late embryogenesis abundant protein LEA-2 subgroup" evidence="6">
    <location>
        <begin position="106"/>
        <end position="188"/>
    </location>
</feature>
<comment type="subcellular location">
    <subcellularLocation>
        <location evidence="1">Membrane</location>
        <topology evidence="1">Single-pass membrane protein</topology>
    </subcellularLocation>
</comment>
<dbReference type="GO" id="GO:0005886">
    <property type="term" value="C:plasma membrane"/>
    <property type="evidence" value="ECO:0007669"/>
    <property type="project" value="TreeGrafter"/>
</dbReference>
<name>Q6PUQ1_PETIN</name>
<evidence type="ECO:0000256" key="2">
    <source>
        <dbReference type="ARBA" id="ARBA00022692"/>
    </source>
</evidence>
<dbReference type="Pfam" id="PF03168">
    <property type="entry name" value="LEA_2"/>
    <property type="match status" value="1"/>
</dbReference>
<dbReference type="InterPro" id="IPR004864">
    <property type="entry name" value="LEA_2"/>
</dbReference>
<evidence type="ECO:0000313" key="7">
    <source>
        <dbReference type="EMBL" id="AAS90599.1"/>
    </source>
</evidence>